<dbReference type="EMBL" id="PJQL01000356">
    <property type="protein sequence ID" value="RCH96573.1"/>
    <property type="molecule type" value="Genomic_DNA"/>
</dbReference>
<name>A0A367K2Z5_RHIAZ</name>
<protein>
    <submittedName>
        <fullName evidence="1">Uncharacterized protein</fullName>
    </submittedName>
</protein>
<accession>A0A367K2Z5</accession>
<evidence type="ECO:0000313" key="1">
    <source>
        <dbReference type="EMBL" id="RCH96573.1"/>
    </source>
</evidence>
<gene>
    <name evidence="1" type="ORF">CU097_012533</name>
</gene>
<sequence>MTVKAYTKHMKDHLLEGRGQEIAEFIDQKQKAKSCSVTKTSRRLNVTMPTRRFETKDTILIQENNELAQEDECMVSVKKIIYTVSTLYTDALEDQQNVVDMKITRRRQQNQIINAGDYVQREAINDVCSALKAIFRACRIL</sequence>
<dbReference type="Proteomes" id="UP000252139">
    <property type="component" value="Unassembled WGS sequence"/>
</dbReference>
<proteinExistence type="predicted"/>
<evidence type="ECO:0000313" key="2">
    <source>
        <dbReference type="Proteomes" id="UP000252139"/>
    </source>
</evidence>
<keyword evidence="2" id="KW-1185">Reference proteome</keyword>
<comment type="caution">
    <text evidence="1">The sequence shown here is derived from an EMBL/GenBank/DDBJ whole genome shotgun (WGS) entry which is preliminary data.</text>
</comment>
<dbReference type="AlphaFoldDB" id="A0A367K2Z5"/>
<reference evidence="1 2" key="1">
    <citation type="journal article" date="2018" name="G3 (Bethesda)">
        <title>Phylogenetic and Phylogenomic Definition of Rhizopus Species.</title>
        <authorList>
            <person name="Gryganskyi A.P."/>
            <person name="Golan J."/>
            <person name="Dolatabadi S."/>
            <person name="Mondo S."/>
            <person name="Robb S."/>
            <person name="Idnurm A."/>
            <person name="Muszewska A."/>
            <person name="Steczkiewicz K."/>
            <person name="Masonjones S."/>
            <person name="Liao H.L."/>
            <person name="Gajdeczka M.T."/>
            <person name="Anike F."/>
            <person name="Vuek A."/>
            <person name="Anishchenko I.M."/>
            <person name="Voigt K."/>
            <person name="de Hoog G.S."/>
            <person name="Smith M.E."/>
            <person name="Heitman J."/>
            <person name="Vilgalys R."/>
            <person name="Stajich J.E."/>
        </authorList>
    </citation>
    <scope>NUCLEOTIDE SEQUENCE [LARGE SCALE GENOMIC DNA]</scope>
    <source>
        <strain evidence="1 2">CBS 357.93</strain>
    </source>
</reference>
<organism evidence="1 2">
    <name type="scientific">Rhizopus azygosporus</name>
    <name type="common">Rhizopus microsporus var. azygosporus</name>
    <dbReference type="NCBI Taxonomy" id="86630"/>
    <lineage>
        <taxon>Eukaryota</taxon>
        <taxon>Fungi</taxon>
        <taxon>Fungi incertae sedis</taxon>
        <taxon>Mucoromycota</taxon>
        <taxon>Mucoromycotina</taxon>
        <taxon>Mucoromycetes</taxon>
        <taxon>Mucorales</taxon>
        <taxon>Mucorineae</taxon>
        <taxon>Rhizopodaceae</taxon>
        <taxon>Rhizopus</taxon>
    </lineage>
</organism>